<feature type="domain" description="VWFD" evidence="4">
    <location>
        <begin position="203"/>
        <end position="384"/>
    </location>
</feature>
<accession>A0A7J5XGV9</accession>
<sequence length="719" mass="79129">MAKISHKHFKGTLSRNIQQRAMETLLLTLLGLQTVMGMGHWCEHAVEERVERVLSPRLQLEVSCSEVYQFNTQGWRLDVDRMRVKQEVTMASHCTTNNRMQNLMVNKTVKACCEGWGGPRCSEGMGARGQCFSTWSCDAFPGVHNASLIPMEQCCSSLWGLSWRNASDQTCLSCTYTLLPDSQSSPMVRGGLLGSVRVPLSSATCMSWGGAHYRTFDRKHFHFQGSCTYLMAASTDGTWAVYISTACDGRGHCSKALRMMMGLDLVSIHHKNLTLNNLPVANGEPLFQNVEMCNGSTSFRSECFIGWDFVFVESGLGVRVKFDLTNTVYLTVTAEHLAATRGLCGVYNNNADDDFTTMGGTVSQYAASFGNSWKVPDQQNEDCSDAAELGHSCDVSGDPALRRQAESLDPEAYIDTCLYLYCSLPPKERDSAVCDTLASYARECAQQHVIIIWRTATLCGRVCPRGQVFSDCVSSCPPSCVSPQPPGPAAMGQCREECVGGCECPPGLYLHQGLCLKRDDCPCFHRRRTYQSGDKIQQRCNTCDPIFSLSILLFILYHPSQWQCTGEKCSAQCTLIGGLQVTTFDKKRYSLQGGECPFTAVEDFVDRKLVVTVRCGECAAGGGFGCLKEMSVTALRTTVIITDTGTVTLNGQREPLPVVTGDLVVRRASSSFLLIQAFGAQLLWHLDGPLAIITLQPGFANKVTLNRIWFFLLCLSQIG</sequence>
<protein>
    <recommendedName>
        <fullName evidence="4">VWFD domain-containing protein</fullName>
    </recommendedName>
</protein>
<dbReference type="SMART" id="SM00216">
    <property type="entry name" value="VWD"/>
    <property type="match status" value="2"/>
</dbReference>
<evidence type="ECO:0000256" key="3">
    <source>
        <dbReference type="SAM" id="SignalP"/>
    </source>
</evidence>
<evidence type="ECO:0000256" key="2">
    <source>
        <dbReference type="ARBA" id="ARBA00023180"/>
    </source>
</evidence>
<proteinExistence type="predicted"/>
<dbReference type="EMBL" id="JAAKFY010000024">
    <property type="protein sequence ID" value="KAF3836171.1"/>
    <property type="molecule type" value="Genomic_DNA"/>
</dbReference>
<evidence type="ECO:0000259" key="4">
    <source>
        <dbReference type="PROSITE" id="PS51233"/>
    </source>
</evidence>
<evidence type="ECO:0000256" key="1">
    <source>
        <dbReference type="ARBA" id="ARBA00023157"/>
    </source>
</evidence>
<evidence type="ECO:0000313" key="5">
    <source>
        <dbReference type="EMBL" id="KAF3836171.1"/>
    </source>
</evidence>
<feature type="signal peptide" evidence="3">
    <location>
        <begin position="1"/>
        <end position="37"/>
    </location>
</feature>
<feature type="domain" description="VWFD" evidence="4">
    <location>
        <begin position="571"/>
        <end position="719"/>
    </location>
</feature>
<dbReference type="InterPro" id="IPR001846">
    <property type="entry name" value="VWF_type-D"/>
</dbReference>
<dbReference type="PROSITE" id="PS51233">
    <property type="entry name" value="VWFD"/>
    <property type="match status" value="2"/>
</dbReference>
<reference evidence="5 6" key="1">
    <citation type="submission" date="2020-03" db="EMBL/GenBank/DDBJ databases">
        <title>Dissostichus mawsoni Genome sequencing and assembly.</title>
        <authorList>
            <person name="Park H."/>
        </authorList>
    </citation>
    <scope>NUCLEOTIDE SEQUENCE [LARGE SCALE GENOMIC DNA]</scope>
    <source>
        <strain evidence="5">DM0001</strain>
        <tissue evidence="5">Muscle</tissue>
    </source>
</reference>
<keyword evidence="6" id="KW-1185">Reference proteome</keyword>
<evidence type="ECO:0000313" key="6">
    <source>
        <dbReference type="Proteomes" id="UP000518266"/>
    </source>
</evidence>
<dbReference type="Gene3D" id="2.10.25.10">
    <property type="entry name" value="Laminin"/>
    <property type="match status" value="1"/>
</dbReference>
<dbReference type="InterPro" id="IPR014853">
    <property type="entry name" value="VWF/SSPO/ZAN-like_Cys-rich_dom"/>
</dbReference>
<dbReference type="SMART" id="SM00832">
    <property type="entry name" value="C8"/>
    <property type="match status" value="1"/>
</dbReference>
<comment type="caution">
    <text evidence="5">The sequence shown here is derived from an EMBL/GenBank/DDBJ whole genome shotgun (WGS) entry which is preliminary data.</text>
</comment>
<feature type="chain" id="PRO_5029657810" description="VWFD domain-containing protein" evidence="3">
    <location>
        <begin position="38"/>
        <end position="719"/>
    </location>
</feature>
<dbReference type="Pfam" id="PF00094">
    <property type="entry name" value="VWD"/>
    <property type="match status" value="2"/>
</dbReference>
<dbReference type="FunFam" id="2.10.25.10:FF:000055">
    <property type="entry name" value="alpha-tectorin isoform X1"/>
    <property type="match status" value="1"/>
</dbReference>
<dbReference type="InterPro" id="IPR036084">
    <property type="entry name" value="Ser_inhib-like_sf"/>
</dbReference>
<dbReference type="Proteomes" id="UP000518266">
    <property type="component" value="Unassembled WGS sequence"/>
</dbReference>
<dbReference type="Pfam" id="PF08742">
    <property type="entry name" value="C8"/>
    <property type="match status" value="1"/>
</dbReference>
<dbReference type="CDD" id="cd19941">
    <property type="entry name" value="TIL"/>
    <property type="match status" value="1"/>
</dbReference>
<keyword evidence="1" id="KW-1015">Disulfide bond</keyword>
<dbReference type="PANTHER" id="PTHR11339">
    <property type="entry name" value="EXTRACELLULAR MATRIX GLYCOPROTEIN RELATED"/>
    <property type="match status" value="1"/>
</dbReference>
<dbReference type="AlphaFoldDB" id="A0A7J5XGV9"/>
<keyword evidence="3" id="KW-0732">Signal</keyword>
<gene>
    <name evidence="5" type="ORF">F7725_028729</name>
</gene>
<dbReference type="InterPro" id="IPR050780">
    <property type="entry name" value="Mucin_vWF_Thrombospondin_sf"/>
</dbReference>
<dbReference type="SUPFAM" id="SSF57567">
    <property type="entry name" value="Serine protease inhibitors"/>
    <property type="match status" value="1"/>
</dbReference>
<dbReference type="InterPro" id="IPR002919">
    <property type="entry name" value="TIL_dom"/>
</dbReference>
<organism evidence="5 6">
    <name type="scientific">Dissostichus mawsoni</name>
    <name type="common">Antarctic cod</name>
    <dbReference type="NCBI Taxonomy" id="36200"/>
    <lineage>
        <taxon>Eukaryota</taxon>
        <taxon>Metazoa</taxon>
        <taxon>Chordata</taxon>
        <taxon>Craniata</taxon>
        <taxon>Vertebrata</taxon>
        <taxon>Euteleostomi</taxon>
        <taxon>Actinopterygii</taxon>
        <taxon>Neopterygii</taxon>
        <taxon>Teleostei</taxon>
        <taxon>Neoteleostei</taxon>
        <taxon>Acanthomorphata</taxon>
        <taxon>Eupercaria</taxon>
        <taxon>Perciformes</taxon>
        <taxon>Notothenioidei</taxon>
        <taxon>Nototheniidae</taxon>
        <taxon>Dissostichus</taxon>
    </lineage>
</organism>
<keyword evidence="2" id="KW-0325">Glycoprotein</keyword>
<dbReference type="OrthoDB" id="6262482at2759"/>
<name>A0A7J5XGV9_DISMA</name>
<dbReference type="Pfam" id="PF01826">
    <property type="entry name" value="TIL"/>
    <property type="match status" value="1"/>
</dbReference>